<feature type="compositionally biased region" description="Polar residues" evidence="1">
    <location>
        <begin position="12"/>
        <end position="27"/>
    </location>
</feature>
<accession>A0AAD5KGX7</accession>
<feature type="region of interest" description="Disordered" evidence="1">
    <location>
        <begin position="268"/>
        <end position="291"/>
    </location>
</feature>
<feature type="compositionally biased region" description="Basic residues" evidence="1">
    <location>
        <begin position="161"/>
        <end position="175"/>
    </location>
</feature>
<feature type="region of interest" description="Disordered" evidence="1">
    <location>
        <begin position="1"/>
        <end position="37"/>
    </location>
</feature>
<comment type="caution">
    <text evidence="2">The sequence shown here is derived from an EMBL/GenBank/DDBJ whole genome shotgun (WGS) entry which is preliminary data.</text>
</comment>
<feature type="compositionally biased region" description="Low complexity" evidence="1">
    <location>
        <begin position="151"/>
        <end position="160"/>
    </location>
</feature>
<protein>
    <submittedName>
        <fullName evidence="2">Uncharacterized protein</fullName>
    </submittedName>
</protein>
<keyword evidence="3" id="KW-1185">Reference proteome</keyword>
<evidence type="ECO:0000256" key="1">
    <source>
        <dbReference type="SAM" id="MobiDB-lite"/>
    </source>
</evidence>
<name>A0AAD5KGX7_9CRUS</name>
<organism evidence="2 3">
    <name type="scientific">Daphnia sinensis</name>
    <dbReference type="NCBI Taxonomy" id="1820382"/>
    <lineage>
        <taxon>Eukaryota</taxon>
        <taxon>Metazoa</taxon>
        <taxon>Ecdysozoa</taxon>
        <taxon>Arthropoda</taxon>
        <taxon>Crustacea</taxon>
        <taxon>Branchiopoda</taxon>
        <taxon>Diplostraca</taxon>
        <taxon>Cladocera</taxon>
        <taxon>Anomopoda</taxon>
        <taxon>Daphniidae</taxon>
        <taxon>Daphnia</taxon>
        <taxon>Daphnia similis group</taxon>
    </lineage>
</organism>
<dbReference type="AlphaFoldDB" id="A0AAD5KGX7"/>
<sequence length="291" mass="33051">MADASGGDDQLNRSGNPARPSSRTMDVQTDHTDRFPPLNDVRALKQQRTTEKCRLTKLAGKISKHMVNRGSRTILKTFRAEFSAQVNQCMMVQNNYCSAKGSIDDEDKRWVEDINFNTKRIFDNIDNYIINTSRPPSGATPGTPVRLSATSSSSSLQSNHRSSHHSSQHSSHHSSRPQTPSASVAIPSPDLARALDQEKTRRIELEKQLLQLQIQEKEKIKRAVKAERILLAADYNKVHRDKLGKVQLAAKLLEEENEKFRRELLAERKKAQQGYDEAKEKQRLLLQEQDE</sequence>
<proteinExistence type="predicted"/>
<dbReference type="EMBL" id="WJBH02000051">
    <property type="protein sequence ID" value="KAI9551062.1"/>
    <property type="molecule type" value="Genomic_DNA"/>
</dbReference>
<feature type="compositionally biased region" description="Basic and acidic residues" evidence="1">
    <location>
        <begin position="268"/>
        <end position="283"/>
    </location>
</feature>
<reference evidence="2" key="1">
    <citation type="submission" date="2022-05" db="EMBL/GenBank/DDBJ databases">
        <title>A multi-omics perspective on studying reproductive biology in Daphnia sinensis.</title>
        <authorList>
            <person name="Jia J."/>
        </authorList>
    </citation>
    <scope>NUCLEOTIDE SEQUENCE</scope>
    <source>
        <strain evidence="2">WSL</strain>
    </source>
</reference>
<dbReference type="Proteomes" id="UP000820818">
    <property type="component" value="Unassembled WGS sequence"/>
</dbReference>
<gene>
    <name evidence="2" type="ORF">GHT06_000233</name>
</gene>
<evidence type="ECO:0000313" key="3">
    <source>
        <dbReference type="Proteomes" id="UP000820818"/>
    </source>
</evidence>
<feature type="region of interest" description="Disordered" evidence="1">
    <location>
        <begin position="132"/>
        <end position="188"/>
    </location>
</feature>
<evidence type="ECO:0000313" key="2">
    <source>
        <dbReference type="EMBL" id="KAI9551062.1"/>
    </source>
</evidence>